<evidence type="ECO:0000313" key="3">
    <source>
        <dbReference type="Proteomes" id="UP001153712"/>
    </source>
</evidence>
<name>A0A9N9TEF3_PHYSR</name>
<gene>
    <name evidence="2" type="ORF">PHYEVI_LOCUS1122</name>
</gene>
<dbReference type="EMBL" id="OU900094">
    <property type="protein sequence ID" value="CAG9854661.1"/>
    <property type="molecule type" value="Genomic_DNA"/>
</dbReference>
<evidence type="ECO:0000256" key="1">
    <source>
        <dbReference type="SAM" id="SignalP"/>
    </source>
</evidence>
<dbReference type="Proteomes" id="UP001153712">
    <property type="component" value="Chromosome 1"/>
</dbReference>
<protein>
    <submittedName>
        <fullName evidence="2">Uncharacterized protein</fullName>
    </submittedName>
</protein>
<keyword evidence="3" id="KW-1185">Reference proteome</keyword>
<feature type="chain" id="PRO_5040173710" evidence="1">
    <location>
        <begin position="23"/>
        <end position="67"/>
    </location>
</feature>
<proteinExistence type="predicted"/>
<reference evidence="2" key="1">
    <citation type="submission" date="2022-01" db="EMBL/GenBank/DDBJ databases">
        <authorList>
            <person name="King R."/>
        </authorList>
    </citation>
    <scope>NUCLEOTIDE SEQUENCE</scope>
</reference>
<feature type="signal peptide" evidence="1">
    <location>
        <begin position="1"/>
        <end position="22"/>
    </location>
</feature>
<dbReference type="AlphaFoldDB" id="A0A9N9TEF3"/>
<sequence>MSGYYTLVLLLSLVLLENCANGDVMSYGDFFKIQSGFTTEAPLQANIIDVKCKLGYIRVHRKCRKVY</sequence>
<keyword evidence="1" id="KW-0732">Signal</keyword>
<accession>A0A9N9TEF3</accession>
<evidence type="ECO:0000313" key="2">
    <source>
        <dbReference type="EMBL" id="CAG9854661.1"/>
    </source>
</evidence>
<organism evidence="2 3">
    <name type="scientific">Phyllotreta striolata</name>
    <name type="common">Striped flea beetle</name>
    <name type="synonym">Crioceris striolata</name>
    <dbReference type="NCBI Taxonomy" id="444603"/>
    <lineage>
        <taxon>Eukaryota</taxon>
        <taxon>Metazoa</taxon>
        <taxon>Ecdysozoa</taxon>
        <taxon>Arthropoda</taxon>
        <taxon>Hexapoda</taxon>
        <taxon>Insecta</taxon>
        <taxon>Pterygota</taxon>
        <taxon>Neoptera</taxon>
        <taxon>Endopterygota</taxon>
        <taxon>Coleoptera</taxon>
        <taxon>Polyphaga</taxon>
        <taxon>Cucujiformia</taxon>
        <taxon>Chrysomeloidea</taxon>
        <taxon>Chrysomelidae</taxon>
        <taxon>Galerucinae</taxon>
        <taxon>Alticini</taxon>
        <taxon>Phyllotreta</taxon>
    </lineage>
</organism>